<reference evidence="1 2" key="1">
    <citation type="submission" date="2019-05" db="EMBL/GenBank/DDBJ databases">
        <title>Another draft genome of Portunus trituberculatus and its Hox gene families provides insights of decapod evolution.</title>
        <authorList>
            <person name="Jeong J.-H."/>
            <person name="Song I."/>
            <person name="Kim S."/>
            <person name="Choi T."/>
            <person name="Kim D."/>
            <person name="Ryu S."/>
            <person name="Kim W."/>
        </authorList>
    </citation>
    <scope>NUCLEOTIDE SEQUENCE [LARGE SCALE GENOMIC DNA]</scope>
    <source>
        <tissue evidence="1">Muscle</tissue>
    </source>
</reference>
<keyword evidence="2" id="KW-1185">Reference proteome</keyword>
<comment type="caution">
    <text evidence="1">The sequence shown here is derived from an EMBL/GenBank/DDBJ whole genome shotgun (WGS) entry which is preliminary data.</text>
</comment>
<accession>A0A5B7IB52</accession>
<dbReference type="Proteomes" id="UP000324222">
    <property type="component" value="Unassembled WGS sequence"/>
</dbReference>
<proteinExistence type="predicted"/>
<evidence type="ECO:0000313" key="2">
    <source>
        <dbReference type="Proteomes" id="UP000324222"/>
    </source>
</evidence>
<organism evidence="1 2">
    <name type="scientific">Portunus trituberculatus</name>
    <name type="common">Swimming crab</name>
    <name type="synonym">Neptunus trituberculatus</name>
    <dbReference type="NCBI Taxonomy" id="210409"/>
    <lineage>
        <taxon>Eukaryota</taxon>
        <taxon>Metazoa</taxon>
        <taxon>Ecdysozoa</taxon>
        <taxon>Arthropoda</taxon>
        <taxon>Crustacea</taxon>
        <taxon>Multicrustacea</taxon>
        <taxon>Malacostraca</taxon>
        <taxon>Eumalacostraca</taxon>
        <taxon>Eucarida</taxon>
        <taxon>Decapoda</taxon>
        <taxon>Pleocyemata</taxon>
        <taxon>Brachyura</taxon>
        <taxon>Eubrachyura</taxon>
        <taxon>Portunoidea</taxon>
        <taxon>Portunidae</taxon>
        <taxon>Portuninae</taxon>
        <taxon>Portunus</taxon>
    </lineage>
</organism>
<gene>
    <name evidence="1" type="ORF">E2C01_076321</name>
</gene>
<dbReference type="EMBL" id="VSRR010057680">
    <property type="protein sequence ID" value="MPC81690.1"/>
    <property type="molecule type" value="Genomic_DNA"/>
</dbReference>
<protein>
    <submittedName>
        <fullName evidence="1">Uncharacterized protein</fullName>
    </submittedName>
</protein>
<name>A0A5B7IB52_PORTR</name>
<dbReference type="AlphaFoldDB" id="A0A5B7IB52"/>
<evidence type="ECO:0000313" key="1">
    <source>
        <dbReference type="EMBL" id="MPC81690.1"/>
    </source>
</evidence>
<sequence length="85" mass="9505">MMIGKKSWNGCGDDVFLASFPKQDSMAVGGRQSHSHLDEASARLKRPWICALRNVSSDGVQMVPRAYTHTPHRLHSLLVCRLTDQ</sequence>